<organism evidence="3 4">
    <name type="scientific">Brevibacillus agri</name>
    <dbReference type="NCBI Taxonomy" id="51101"/>
    <lineage>
        <taxon>Bacteria</taxon>
        <taxon>Bacillati</taxon>
        <taxon>Bacillota</taxon>
        <taxon>Bacilli</taxon>
        <taxon>Bacillales</taxon>
        <taxon>Paenibacillaceae</taxon>
        <taxon>Brevibacillus</taxon>
    </lineage>
</organism>
<proteinExistence type="predicted"/>
<evidence type="ECO:0000313" key="3">
    <source>
        <dbReference type="EMBL" id="RNB60896.1"/>
    </source>
</evidence>
<gene>
    <name evidence="2" type="ORF">BAG01nite_05320</name>
    <name evidence="3" type="ORF">EB820_01860</name>
</gene>
<evidence type="ECO:0000313" key="5">
    <source>
        <dbReference type="Proteomes" id="UP000317180"/>
    </source>
</evidence>
<reference evidence="2 5" key="2">
    <citation type="submission" date="2019-06" db="EMBL/GenBank/DDBJ databases">
        <title>Whole genome shotgun sequence of Brevibacillus agri NBRC 15538.</title>
        <authorList>
            <person name="Hosoyama A."/>
            <person name="Uohara A."/>
            <person name="Ohji S."/>
            <person name="Ichikawa N."/>
        </authorList>
    </citation>
    <scope>NUCLEOTIDE SEQUENCE [LARGE SCALE GENOMIC DNA]</scope>
    <source>
        <strain evidence="2 5">NBRC 15538</strain>
    </source>
</reference>
<dbReference type="CDD" id="cd01948">
    <property type="entry name" value="EAL"/>
    <property type="match status" value="1"/>
</dbReference>
<evidence type="ECO:0000313" key="2">
    <source>
        <dbReference type="EMBL" id="GED24430.1"/>
    </source>
</evidence>
<dbReference type="SMART" id="SM00052">
    <property type="entry name" value="EAL"/>
    <property type="match status" value="1"/>
</dbReference>
<comment type="caution">
    <text evidence="3">The sequence shown here is derived from an EMBL/GenBank/DDBJ whole genome shotgun (WGS) entry which is preliminary data.</text>
</comment>
<keyword evidence="5" id="KW-1185">Reference proteome</keyword>
<dbReference type="PANTHER" id="PTHR33121:SF76">
    <property type="entry name" value="SIGNALING PROTEIN"/>
    <property type="match status" value="1"/>
</dbReference>
<sequence length="244" mass="26992">MTDSIQPQAHYSVFQPLVELANGKCFGYEALLRCSSGASPERLFQTARQSGRLYELDTTAMRGAVFAYFAEVSQAQHAPYLFLNVFPSTLLHPGFCALLEEMLAAHPACCQRIVLEINEATEEDKMWDIRLLGQKIRDLRAYGYLIALDDVGSGAASLRKIVEYEPDIVKLDRYFGNQLALSPNKQKLVSLFVDFCRGQSHLVLEGLEEPDDLATAKTLGVPLGQGFLLGRPRALCEAVYLGGV</sequence>
<dbReference type="PROSITE" id="PS50883">
    <property type="entry name" value="EAL"/>
    <property type="match status" value="1"/>
</dbReference>
<name>A0A3M8BBX4_9BACL</name>
<dbReference type="Proteomes" id="UP000317180">
    <property type="component" value="Unassembled WGS sequence"/>
</dbReference>
<dbReference type="Gene3D" id="3.20.20.450">
    <property type="entry name" value="EAL domain"/>
    <property type="match status" value="1"/>
</dbReference>
<dbReference type="InterPro" id="IPR035919">
    <property type="entry name" value="EAL_sf"/>
</dbReference>
<dbReference type="AlphaFoldDB" id="A0A3M8BBX4"/>
<dbReference type="Pfam" id="PF00563">
    <property type="entry name" value="EAL"/>
    <property type="match status" value="1"/>
</dbReference>
<dbReference type="Proteomes" id="UP000276178">
    <property type="component" value="Unassembled WGS sequence"/>
</dbReference>
<dbReference type="EMBL" id="RHHN01000008">
    <property type="protein sequence ID" value="RNB60896.1"/>
    <property type="molecule type" value="Genomic_DNA"/>
</dbReference>
<dbReference type="InterPro" id="IPR001633">
    <property type="entry name" value="EAL_dom"/>
</dbReference>
<dbReference type="OrthoDB" id="581425at2"/>
<dbReference type="PANTHER" id="PTHR33121">
    <property type="entry name" value="CYCLIC DI-GMP PHOSPHODIESTERASE PDEF"/>
    <property type="match status" value="1"/>
</dbReference>
<accession>A0A3M8BBX4</accession>
<feature type="domain" description="EAL" evidence="1">
    <location>
        <begin position="1"/>
        <end position="244"/>
    </location>
</feature>
<reference evidence="3 4" key="1">
    <citation type="submission" date="2018-10" db="EMBL/GenBank/DDBJ databases">
        <title>Phylogenomics of Brevibacillus.</title>
        <authorList>
            <person name="Dunlap C."/>
        </authorList>
    </citation>
    <scope>NUCLEOTIDE SEQUENCE [LARGE SCALE GENOMIC DNA]</scope>
    <source>
        <strain evidence="3 4">NRRL NRS 1219</strain>
    </source>
</reference>
<evidence type="ECO:0000313" key="4">
    <source>
        <dbReference type="Proteomes" id="UP000276178"/>
    </source>
</evidence>
<protein>
    <submittedName>
        <fullName evidence="3">EAL domain-containing protein</fullName>
    </submittedName>
</protein>
<dbReference type="GO" id="GO:0071111">
    <property type="term" value="F:cyclic-guanylate-specific phosphodiesterase activity"/>
    <property type="evidence" value="ECO:0007669"/>
    <property type="project" value="InterPro"/>
</dbReference>
<dbReference type="EMBL" id="BJOD01000004">
    <property type="protein sequence ID" value="GED24430.1"/>
    <property type="molecule type" value="Genomic_DNA"/>
</dbReference>
<evidence type="ECO:0000259" key="1">
    <source>
        <dbReference type="PROSITE" id="PS50883"/>
    </source>
</evidence>
<dbReference type="SUPFAM" id="SSF141868">
    <property type="entry name" value="EAL domain-like"/>
    <property type="match status" value="1"/>
</dbReference>
<dbReference type="RefSeq" id="WP_007787580.1">
    <property type="nucleotide sequence ID" value="NZ_BJOD01000004.1"/>
</dbReference>
<dbReference type="GeneID" id="82811660"/>
<dbReference type="InterPro" id="IPR050706">
    <property type="entry name" value="Cyclic-di-GMP_PDE-like"/>
</dbReference>